<evidence type="ECO:0000313" key="2">
    <source>
        <dbReference type="Proteomes" id="UP000317728"/>
    </source>
</evidence>
<dbReference type="AlphaFoldDB" id="A0AB73U6J9"/>
<organism evidence="1 2">
    <name type="scientific">Mycobacteroides chelonae</name>
    <name type="common">Mycobacterium chelonae</name>
    <dbReference type="NCBI Taxonomy" id="1774"/>
    <lineage>
        <taxon>Bacteria</taxon>
        <taxon>Bacillati</taxon>
        <taxon>Actinomycetota</taxon>
        <taxon>Actinomycetes</taxon>
        <taxon>Mycobacteriales</taxon>
        <taxon>Mycobacteriaceae</taxon>
        <taxon>Mycobacteroides</taxon>
    </lineage>
</organism>
<dbReference type="InterPro" id="IPR032581">
    <property type="entry name" value="DUF4917"/>
</dbReference>
<sequence>MTERLDTWDQLSDRGWSTLLIGNGMSINVWPRFAYNSLLEQANLTSAAAQLFGDLDTTNFEVVLEGLWHAERVLHALRQSNDQVKGLYRGVQDALFEAIHRVHVPWNSVPRSTLAHIASVLNEQNLVFTLNYDLLTYWSVMDNTSPTYIGDYFWAPDSAFDSSDCGLAQGRTGVLYLHGGVHLWQESTTGLTGKWTQGRQGNLLSNLAEYFRADSDRQPLMVSEGTSAQKLAVIRRSEYLSFALRELAADSSKTVIFGAEFGSQDDHIVSALRAGGARDIAISVFPGTDEQNTATMARYKSKLPEQKLSFFDSRSHPLGSPAMTLRPD</sequence>
<proteinExistence type="predicted"/>
<dbReference type="EMBL" id="CP041150">
    <property type="protein sequence ID" value="QDF71818.1"/>
    <property type="molecule type" value="Genomic_DNA"/>
</dbReference>
<protein>
    <submittedName>
        <fullName evidence="1">DUF4917 family protein</fullName>
    </submittedName>
</protein>
<dbReference type="RefSeq" id="WP_075908716.1">
    <property type="nucleotide sequence ID" value="NZ_CP118919.1"/>
</dbReference>
<evidence type="ECO:0000313" key="1">
    <source>
        <dbReference type="EMBL" id="QDF71818.1"/>
    </source>
</evidence>
<dbReference type="Pfam" id="PF16263">
    <property type="entry name" value="DUF4917"/>
    <property type="match status" value="1"/>
</dbReference>
<reference evidence="1 2" key="1">
    <citation type="submission" date="2019-06" db="EMBL/GenBank/DDBJ databases">
        <title>Whole geneome sequnce of Mycobacteroides chelonae M77 isolated from bovine milk from Meghalaya, India.</title>
        <authorList>
            <person name="Vise E."/>
            <person name="Das S."/>
            <person name="Garg A."/>
            <person name="Ghatak S."/>
            <person name="Shakuntala I."/>
            <person name="Milton A.A.P."/>
            <person name="Karam A."/>
            <person name="Sanjukta R."/>
            <person name="Puro K."/>
            <person name="Sen A."/>
        </authorList>
    </citation>
    <scope>NUCLEOTIDE SEQUENCE [LARGE SCALE GENOMIC DNA]</scope>
    <source>
        <strain evidence="1 2">M77</strain>
    </source>
</reference>
<gene>
    <name evidence="1" type="ORF">FJK96_17770</name>
</gene>
<accession>A0AB73U6J9</accession>
<name>A0AB73U6J9_MYCCH</name>
<dbReference type="Proteomes" id="UP000317728">
    <property type="component" value="Chromosome"/>
</dbReference>